<evidence type="ECO:0000259" key="2">
    <source>
        <dbReference type="Pfam" id="PF13581"/>
    </source>
</evidence>
<dbReference type="InterPro" id="IPR003594">
    <property type="entry name" value="HATPase_dom"/>
</dbReference>
<dbReference type="PANTHER" id="PTHR35526:SF3">
    <property type="entry name" value="ANTI-SIGMA-F FACTOR RSBW"/>
    <property type="match status" value="1"/>
</dbReference>
<dbReference type="EMBL" id="JACHJL010000001">
    <property type="protein sequence ID" value="MBB5933090.1"/>
    <property type="molecule type" value="Genomic_DNA"/>
</dbReference>
<accession>A0A7W9UVR2</accession>
<comment type="caution">
    <text evidence="3">The sequence shown here is derived from an EMBL/GenBank/DDBJ whole genome shotgun (WGS) entry which is preliminary data.</text>
</comment>
<name>A0A7W9UVR2_9ACTN</name>
<evidence type="ECO:0000256" key="1">
    <source>
        <dbReference type="ARBA" id="ARBA00022527"/>
    </source>
</evidence>
<dbReference type="CDD" id="cd16936">
    <property type="entry name" value="HATPase_RsbW-like"/>
    <property type="match status" value="1"/>
</dbReference>
<dbReference type="SUPFAM" id="SSF55874">
    <property type="entry name" value="ATPase domain of HSP90 chaperone/DNA topoisomerase II/histidine kinase"/>
    <property type="match status" value="1"/>
</dbReference>
<evidence type="ECO:0000313" key="3">
    <source>
        <dbReference type="EMBL" id="MBB5933090.1"/>
    </source>
</evidence>
<protein>
    <submittedName>
        <fullName evidence="3">Anti-sigma regulatory factor (Ser/Thr protein kinase)</fullName>
    </submittedName>
</protein>
<keyword evidence="1" id="KW-0808">Transferase</keyword>
<keyword evidence="1" id="KW-0418">Kinase</keyword>
<dbReference type="RefSeq" id="WP_312866643.1">
    <property type="nucleotide sequence ID" value="NZ_JACHJL010000001.1"/>
</dbReference>
<organism evidence="3 4">
    <name type="scientific">Streptomyces zagrosensis</name>
    <dbReference type="NCBI Taxonomy" id="1042984"/>
    <lineage>
        <taxon>Bacteria</taxon>
        <taxon>Bacillati</taxon>
        <taxon>Actinomycetota</taxon>
        <taxon>Actinomycetes</taxon>
        <taxon>Kitasatosporales</taxon>
        <taxon>Streptomycetaceae</taxon>
        <taxon>Streptomyces</taxon>
    </lineage>
</organism>
<gene>
    <name evidence="3" type="ORF">FHS42_000108</name>
</gene>
<dbReference type="PANTHER" id="PTHR35526">
    <property type="entry name" value="ANTI-SIGMA-F FACTOR RSBW-RELATED"/>
    <property type="match status" value="1"/>
</dbReference>
<dbReference type="InterPro" id="IPR036890">
    <property type="entry name" value="HATPase_C_sf"/>
</dbReference>
<dbReference type="AlphaFoldDB" id="A0A7W9UVR2"/>
<reference evidence="3 4" key="1">
    <citation type="submission" date="2020-08" db="EMBL/GenBank/DDBJ databases">
        <title>Genomic Encyclopedia of Type Strains, Phase III (KMG-III): the genomes of soil and plant-associated and newly described type strains.</title>
        <authorList>
            <person name="Whitman W."/>
        </authorList>
    </citation>
    <scope>NUCLEOTIDE SEQUENCE [LARGE SCALE GENOMIC DNA]</scope>
    <source>
        <strain evidence="3 4">CECT 8305</strain>
    </source>
</reference>
<dbReference type="Proteomes" id="UP000588098">
    <property type="component" value="Unassembled WGS sequence"/>
</dbReference>
<dbReference type="GO" id="GO:0004674">
    <property type="term" value="F:protein serine/threonine kinase activity"/>
    <property type="evidence" value="ECO:0007669"/>
    <property type="project" value="UniProtKB-KW"/>
</dbReference>
<sequence>MTLAPQGPSGLDGDPGQSAVAYDRFDYTPYPKSVSQARRRAARVVAEWGQSALADDAALIVSELASNAVLHGALRGRLFRVQLTLTNAVLRIAVSDPKGERLPRTRQPTPEDKFGRGLLIVDAVAARWGVQERNIGKDVWAEFDLKRVVHVRS</sequence>
<dbReference type="Gene3D" id="3.30.565.10">
    <property type="entry name" value="Histidine kinase-like ATPase, C-terminal domain"/>
    <property type="match status" value="1"/>
</dbReference>
<keyword evidence="1" id="KW-0723">Serine/threonine-protein kinase</keyword>
<proteinExistence type="predicted"/>
<dbReference type="InterPro" id="IPR050267">
    <property type="entry name" value="Anti-sigma-factor_SerPK"/>
</dbReference>
<keyword evidence="4" id="KW-1185">Reference proteome</keyword>
<feature type="domain" description="Histidine kinase/HSP90-like ATPase" evidence="2">
    <location>
        <begin position="31"/>
        <end position="141"/>
    </location>
</feature>
<dbReference type="Pfam" id="PF13581">
    <property type="entry name" value="HATPase_c_2"/>
    <property type="match status" value="1"/>
</dbReference>
<evidence type="ECO:0000313" key="4">
    <source>
        <dbReference type="Proteomes" id="UP000588098"/>
    </source>
</evidence>